<dbReference type="AlphaFoldDB" id="A0A7X0VHV0"/>
<dbReference type="Proteomes" id="UP000547209">
    <property type="component" value="Unassembled WGS sequence"/>
</dbReference>
<evidence type="ECO:0000313" key="2">
    <source>
        <dbReference type="Proteomes" id="UP000547209"/>
    </source>
</evidence>
<organism evidence="1 2">
    <name type="scientific">Cohnella nanjingensis</name>
    <dbReference type="NCBI Taxonomy" id="1387779"/>
    <lineage>
        <taxon>Bacteria</taxon>
        <taxon>Bacillati</taxon>
        <taxon>Bacillota</taxon>
        <taxon>Bacilli</taxon>
        <taxon>Bacillales</taxon>
        <taxon>Paenibacillaceae</taxon>
        <taxon>Cohnella</taxon>
    </lineage>
</organism>
<dbReference type="SUPFAM" id="SSF53850">
    <property type="entry name" value="Periplasmic binding protein-like II"/>
    <property type="match status" value="1"/>
</dbReference>
<sequence length="444" mass="48476">MDALNKISKCVIISVICALLIAGCSSKSNIQTSSGNAGGGKQVTLNVLNYHVGEDYAAPFFKKLFDEFPNSDLGKGVKFNLQEIPTTDAYAQKVKVLFATGDLPDIVLTTGNYILDLAVKSGKIADLTPYFDADPAWKSSFDPDALERNSINGKIYAVPNQKEIAMIFFNKALFKKAGIEPPETSFASWDEFFAACDKLKAAGITPISLDTNDFAWLSSMFLGAMVGTANEAGNQFMNTMKPTNFNTPEVVDALKNLKTMLARYTTKDAVGGKYDPMAAHFLMGEVAMIANGPWMVPDFSNKEKATPDLPEQIGVMLFPKDGMVSVPGTGDMVAAGDKNKIDAAVNFLKYETTLDNQITSLKMTGIIPVSPQAVVPDDFNKENPIVGRMLELSTKAKYLFGENQANWYQNTLDTLSRQLPELAFDKITPEELAKQLEEVAQKNK</sequence>
<dbReference type="EMBL" id="JACJVP010000047">
    <property type="protein sequence ID" value="MBB6674527.1"/>
    <property type="molecule type" value="Genomic_DNA"/>
</dbReference>
<accession>A0A7X0VHV0</accession>
<dbReference type="Pfam" id="PF13416">
    <property type="entry name" value="SBP_bac_8"/>
    <property type="match status" value="1"/>
</dbReference>
<reference evidence="1 2" key="1">
    <citation type="submission" date="2020-08" db="EMBL/GenBank/DDBJ databases">
        <title>Cohnella phylogeny.</title>
        <authorList>
            <person name="Dunlap C."/>
        </authorList>
    </citation>
    <scope>NUCLEOTIDE SEQUENCE [LARGE SCALE GENOMIC DNA]</scope>
    <source>
        <strain evidence="1 2">DSM 28246</strain>
    </source>
</reference>
<dbReference type="InterPro" id="IPR006059">
    <property type="entry name" value="SBP"/>
</dbReference>
<dbReference type="PANTHER" id="PTHR43649:SF12">
    <property type="entry name" value="DIACETYLCHITOBIOSE BINDING PROTEIN DASA"/>
    <property type="match status" value="1"/>
</dbReference>
<dbReference type="PANTHER" id="PTHR43649">
    <property type="entry name" value="ARABINOSE-BINDING PROTEIN-RELATED"/>
    <property type="match status" value="1"/>
</dbReference>
<name>A0A7X0VHV0_9BACL</name>
<dbReference type="PROSITE" id="PS51257">
    <property type="entry name" value="PROKAR_LIPOPROTEIN"/>
    <property type="match status" value="1"/>
</dbReference>
<keyword evidence="2" id="KW-1185">Reference proteome</keyword>
<protein>
    <submittedName>
        <fullName evidence="1">Extracellular solute-binding protein</fullName>
    </submittedName>
</protein>
<evidence type="ECO:0000313" key="1">
    <source>
        <dbReference type="EMBL" id="MBB6674527.1"/>
    </source>
</evidence>
<comment type="caution">
    <text evidence="1">The sequence shown here is derived from an EMBL/GenBank/DDBJ whole genome shotgun (WGS) entry which is preliminary data.</text>
</comment>
<proteinExistence type="predicted"/>
<dbReference type="Gene3D" id="3.40.190.10">
    <property type="entry name" value="Periplasmic binding protein-like II"/>
    <property type="match status" value="2"/>
</dbReference>
<dbReference type="InterPro" id="IPR050490">
    <property type="entry name" value="Bact_solute-bd_prot1"/>
</dbReference>
<gene>
    <name evidence="1" type="ORF">H7C19_27975</name>
</gene>